<evidence type="ECO:0000313" key="10">
    <source>
        <dbReference type="EMBL" id="KAL0066557.1"/>
    </source>
</evidence>
<evidence type="ECO:0000256" key="2">
    <source>
        <dbReference type="ARBA" id="ARBA00009967"/>
    </source>
</evidence>
<protein>
    <recommendedName>
        <fullName evidence="9">Prenylcysteine lyase domain-containing protein</fullName>
    </recommendedName>
</protein>
<dbReference type="PANTHER" id="PTHR15944:SF0">
    <property type="entry name" value="PRENYLCYSTEINE LYASE DOMAIN-CONTAINING PROTEIN"/>
    <property type="match status" value="1"/>
</dbReference>
<evidence type="ECO:0000256" key="3">
    <source>
        <dbReference type="ARBA" id="ARBA00022630"/>
    </source>
</evidence>
<dbReference type="Pfam" id="PF07156">
    <property type="entry name" value="Prenylcys_lyase"/>
    <property type="match status" value="2"/>
</dbReference>
<keyword evidence="5" id="KW-0274">FAD</keyword>
<evidence type="ECO:0000259" key="9">
    <source>
        <dbReference type="Pfam" id="PF07156"/>
    </source>
</evidence>
<evidence type="ECO:0000256" key="4">
    <source>
        <dbReference type="ARBA" id="ARBA00022729"/>
    </source>
</evidence>
<sequence>MRPSTLLLSATLASAGFTLQRSDDVTHGENDSTPRIAIVGAGAGGSSAAFWIAKAKERFGVDVEIDVYEQNSYVGGRSIPVHPNDDPDLLPVETGASIFVRSNKNLWRATQEFNLTLNSFEEDDGGDTGYWDGEKLLLTIGSDSNGTELLMRYGADALQHTDAIVTYMNQHFLGLYNSSDTLRWENITSLVGTLGLLDLTGNSTANYFQSNGVSAEFVNEIVEGALRINYGQNADKIHAMGGAVSLSADGASQVTGGNYQIFENFLNYSEATVYLNTKVTAITSEDESSWIVRSAEGSKLYKGVFHNSPTSIFTSRSSQLTSPSINPEYVSLPPNSRALTTLLTTYEGARDGGKAPEFNSLDYQRKIGDSEWVVKIFSEEEISDEWLNETFSGQVGWVYRKEWDAYPRLFPTTTFPPLKLGSGFYYVNAFEPFISTMETETVASRNVVDQLLTERFNASICGPGTSIPENAEDFVFGWDC</sequence>
<gene>
    <name evidence="10" type="ORF">AAF712_006360</name>
</gene>
<dbReference type="InterPro" id="IPR017046">
    <property type="entry name" value="Prenylcysteine_Oxase1"/>
</dbReference>
<proteinExistence type="inferred from homology"/>
<feature type="domain" description="Prenylcysteine lyase" evidence="9">
    <location>
        <begin position="147"/>
        <end position="289"/>
    </location>
</feature>
<keyword evidence="6" id="KW-0560">Oxidoreductase</keyword>
<accession>A0ABR2ZXX3</accession>
<keyword evidence="7" id="KW-0325">Glycoprotein</keyword>
<feature type="domain" description="Prenylcysteine lyase" evidence="9">
    <location>
        <begin position="320"/>
        <end position="458"/>
    </location>
</feature>
<name>A0ABR2ZXX3_9AGAR</name>
<evidence type="ECO:0000256" key="5">
    <source>
        <dbReference type="ARBA" id="ARBA00022827"/>
    </source>
</evidence>
<comment type="caution">
    <text evidence="10">The sequence shown here is derived from an EMBL/GenBank/DDBJ whole genome shotgun (WGS) entry which is preliminary data.</text>
</comment>
<feature type="signal peptide" evidence="8">
    <location>
        <begin position="1"/>
        <end position="15"/>
    </location>
</feature>
<dbReference type="EMBL" id="JBBXMP010000034">
    <property type="protein sequence ID" value="KAL0066557.1"/>
    <property type="molecule type" value="Genomic_DNA"/>
</dbReference>
<dbReference type="InterPro" id="IPR036188">
    <property type="entry name" value="FAD/NAD-bd_sf"/>
</dbReference>
<dbReference type="Gene3D" id="3.50.50.60">
    <property type="entry name" value="FAD/NAD(P)-binding domain"/>
    <property type="match status" value="1"/>
</dbReference>
<comment type="similarity">
    <text evidence="2">Belongs to the prenylcysteine oxidase family.</text>
</comment>
<keyword evidence="3" id="KW-0285">Flavoprotein</keyword>
<dbReference type="PANTHER" id="PTHR15944">
    <property type="entry name" value="FARNESYLCYSTEINE LYASE"/>
    <property type="match status" value="1"/>
</dbReference>
<dbReference type="Proteomes" id="UP001437256">
    <property type="component" value="Unassembled WGS sequence"/>
</dbReference>
<keyword evidence="11" id="KW-1185">Reference proteome</keyword>
<keyword evidence="4 8" id="KW-0732">Signal</keyword>
<feature type="chain" id="PRO_5047053238" description="Prenylcysteine lyase domain-containing protein" evidence="8">
    <location>
        <begin position="16"/>
        <end position="480"/>
    </location>
</feature>
<evidence type="ECO:0000256" key="8">
    <source>
        <dbReference type="SAM" id="SignalP"/>
    </source>
</evidence>
<evidence type="ECO:0000256" key="1">
    <source>
        <dbReference type="ARBA" id="ARBA00001974"/>
    </source>
</evidence>
<dbReference type="InterPro" id="IPR010795">
    <property type="entry name" value="Prenylcys_lyase"/>
</dbReference>
<evidence type="ECO:0000313" key="11">
    <source>
        <dbReference type="Proteomes" id="UP001437256"/>
    </source>
</evidence>
<dbReference type="SUPFAM" id="SSF51905">
    <property type="entry name" value="FAD/NAD(P)-binding domain"/>
    <property type="match status" value="1"/>
</dbReference>
<evidence type="ECO:0000256" key="6">
    <source>
        <dbReference type="ARBA" id="ARBA00023002"/>
    </source>
</evidence>
<evidence type="ECO:0000256" key="7">
    <source>
        <dbReference type="ARBA" id="ARBA00023180"/>
    </source>
</evidence>
<organism evidence="10 11">
    <name type="scientific">Marasmius tenuissimus</name>
    <dbReference type="NCBI Taxonomy" id="585030"/>
    <lineage>
        <taxon>Eukaryota</taxon>
        <taxon>Fungi</taxon>
        <taxon>Dikarya</taxon>
        <taxon>Basidiomycota</taxon>
        <taxon>Agaricomycotina</taxon>
        <taxon>Agaricomycetes</taxon>
        <taxon>Agaricomycetidae</taxon>
        <taxon>Agaricales</taxon>
        <taxon>Marasmiineae</taxon>
        <taxon>Marasmiaceae</taxon>
        <taxon>Marasmius</taxon>
    </lineage>
</organism>
<reference evidence="10 11" key="1">
    <citation type="submission" date="2024-05" db="EMBL/GenBank/DDBJ databases">
        <title>A draft genome resource for the thread blight pathogen Marasmius tenuissimus strain MS-2.</title>
        <authorList>
            <person name="Yulfo-Soto G.E."/>
            <person name="Baruah I.K."/>
            <person name="Amoako-Attah I."/>
            <person name="Bukari Y."/>
            <person name="Meinhardt L.W."/>
            <person name="Bailey B.A."/>
            <person name="Cohen S.P."/>
        </authorList>
    </citation>
    <scope>NUCLEOTIDE SEQUENCE [LARGE SCALE GENOMIC DNA]</scope>
    <source>
        <strain evidence="10 11">MS-2</strain>
    </source>
</reference>
<comment type="cofactor">
    <cofactor evidence="1">
        <name>FAD</name>
        <dbReference type="ChEBI" id="CHEBI:57692"/>
    </cofactor>
</comment>
<dbReference type="Pfam" id="PF13450">
    <property type="entry name" value="NAD_binding_8"/>
    <property type="match status" value="1"/>
</dbReference>